<dbReference type="InterPro" id="IPR045155">
    <property type="entry name" value="Beta-lactam_cat"/>
</dbReference>
<evidence type="ECO:0000313" key="2">
    <source>
        <dbReference type="EMBL" id="OWP63185.1"/>
    </source>
</evidence>
<dbReference type="Proteomes" id="UP000197277">
    <property type="component" value="Unassembled WGS sequence"/>
</dbReference>
<comment type="caution">
    <text evidence="2">The sequence shown here is derived from an EMBL/GenBank/DDBJ whole genome shotgun (WGS) entry which is preliminary data.</text>
</comment>
<dbReference type="Gene3D" id="3.40.710.10">
    <property type="entry name" value="DD-peptidase/beta-lactamase superfamily"/>
    <property type="match status" value="1"/>
</dbReference>
<dbReference type="AlphaFoldDB" id="A0A2D0AFK2"/>
<reference evidence="2 3" key="1">
    <citation type="submission" date="2017-06" db="EMBL/GenBank/DDBJ databases">
        <title>Hymenobacter amundsenii sp. nov. isolated from regoliths in Antarctica.</title>
        <authorList>
            <person name="Sedlacek I."/>
            <person name="Kralova S."/>
            <person name="Pantucek R."/>
            <person name="Svec P."/>
            <person name="Holochova P."/>
            <person name="Stankova E."/>
            <person name="Vrbovska V."/>
            <person name="Busse H.-J."/>
        </authorList>
    </citation>
    <scope>NUCLEOTIDE SEQUENCE [LARGE SCALE GENOMIC DNA]</scope>
    <source>
        <strain evidence="2 3">CCM 8682</strain>
    </source>
</reference>
<organism evidence="2 3">
    <name type="scientific">Hymenobacter amundsenii</name>
    <dbReference type="NCBI Taxonomy" id="2006685"/>
    <lineage>
        <taxon>Bacteria</taxon>
        <taxon>Pseudomonadati</taxon>
        <taxon>Bacteroidota</taxon>
        <taxon>Cytophagia</taxon>
        <taxon>Cytophagales</taxon>
        <taxon>Hymenobacteraceae</taxon>
        <taxon>Hymenobacter</taxon>
    </lineage>
</organism>
<accession>A0A2D0AFK2</accession>
<protein>
    <recommendedName>
        <fullName evidence="1">Beta-lactamase class A catalytic domain-containing protein</fullName>
    </recommendedName>
</protein>
<dbReference type="SUPFAM" id="SSF56601">
    <property type="entry name" value="beta-lactamase/transpeptidase-like"/>
    <property type="match status" value="1"/>
</dbReference>
<dbReference type="EMBL" id="NIRR01000014">
    <property type="protein sequence ID" value="OWP63185.1"/>
    <property type="molecule type" value="Genomic_DNA"/>
</dbReference>
<dbReference type="GO" id="GO:0030655">
    <property type="term" value="P:beta-lactam antibiotic catabolic process"/>
    <property type="evidence" value="ECO:0007669"/>
    <property type="project" value="InterPro"/>
</dbReference>
<evidence type="ECO:0000259" key="1">
    <source>
        <dbReference type="Pfam" id="PF13354"/>
    </source>
</evidence>
<dbReference type="InterPro" id="IPR012338">
    <property type="entry name" value="Beta-lactam/transpept-like"/>
</dbReference>
<keyword evidence="3" id="KW-1185">Reference proteome</keyword>
<name>A0A2D0AFK2_9BACT</name>
<gene>
    <name evidence="2" type="ORF">CDA63_10030</name>
</gene>
<evidence type="ECO:0000313" key="3">
    <source>
        <dbReference type="Proteomes" id="UP000197277"/>
    </source>
</evidence>
<proteinExistence type="predicted"/>
<feature type="domain" description="Beta-lactamase class A catalytic" evidence="1">
    <location>
        <begin position="92"/>
        <end position="211"/>
    </location>
</feature>
<dbReference type="Pfam" id="PF13354">
    <property type="entry name" value="Beta-lactamase2"/>
    <property type="match status" value="1"/>
</dbReference>
<dbReference type="GO" id="GO:0008800">
    <property type="term" value="F:beta-lactamase activity"/>
    <property type="evidence" value="ECO:0007669"/>
    <property type="project" value="InterPro"/>
</dbReference>
<sequence length="436" mass="48958">MVFVFELVMKRWSLFRLVFLLALGGALPGRAQSRAKHWDGPGNPLKRLLRTDSARFGSVLRHPDAYRVQILYTRIRRDARGRPHFRRYGYRLRPREYFYPASTVKLPTAVVALAKLRGLRPAGPDSLTRETPLRIDSAFAGQTPVLVDRSAPLRQPTIGNYIRKVLLVSDNDAFNRLYEFVGQGPLNDQLRQHGLGRTRIIHRLAVGDAEPASRHTNPFAFFADTTAREPFYHQPAAFNAGPLPRLRATGYRLGRAHLAGGQRVAEPLDFSAKNAFPLSDQQRVLRAILFPAAVPRRQRFGALRPADYAFLRQYLWLPPGQSNFPRYDPVAYPGAYAKFLLAGGAGQLPAGVRSYNKIGQAYGFLIDNAYLTNEAAGVEFLLSAVVYVNANGVLNDDQYEYDTVGLPFLRELGQAVYEQELARASRRSRRASPVRP</sequence>